<keyword evidence="1" id="KW-0812">Transmembrane</keyword>
<organism evidence="2">
    <name type="scientific">Candidatus Methanomethylicus mesodigestus</name>
    <dbReference type="NCBI Taxonomy" id="1867258"/>
    <lineage>
        <taxon>Archaea</taxon>
        <taxon>Thermoproteota</taxon>
        <taxon>Methanosuratincolia</taxon>
        <taxon>Candidatus Methanomethylicales</taxon>
        <taxon>Candidatus Methanomethylicaceae</taxon>
        <taxon>Candidatus Methanomethylicus</taxon>
    </lineage>
</organism>
<sequence length="88" mass="9521">MGDPLMVTLEGAISIALRAGAISSIVLMMIGLFTDERLIGMGIALLIMTPVFRVLISSVGFLVKKELVFVLLGFYVMLIFVISVLFAL</sequence>
<keyword evidence="1" id="KW-0472">Membrane</keyword>
<dbReference type="Pfam" id="PF07843">
    <property type="entry name" value="DUF1634"/>
    <property type="match status" value="1"/>
</dbReference>
<name>A0A7C3FCJ2_9CREN</name>
<dbReference type="EMBL" id="DSTX01000005">
    <property type="protein sequence ID" value="HFK20441.1"/>
    <property type="molecule type" value="Genomic_DNA"/>
</dbReference>
<proteinExistence type="predicted"/>
<dbReference type="InterPro" id="IPR012861">
    <property type="entry name" value="DUF1634"/>
</dbReference>
<reference evidence="2" key="1">
    <citation type="journal article" date="2020" name="mSystems">
        <title>Genome- and Community-Level Interaction Insights into Carbon Utilization and Element Cycling Functions of Hydrothermarchaeota in Hydrothermal Sediment.</title>
        <authorList>
            <person name="Zhou Z."/>
            <person name="Liu Y."/>
            <person name="Xu W."/>
            <person name="Pan J."/>
            <person name="Luo Z.H."/>
            <person name="Li M."/>
        </authorList>
    </citation>
    <scope>NUCLEOTIDE SEQUENCE [LARGE SCALE GENOMIC DNA]</scope>
    <source>
        <strain evidence="2">SpSt-468</strain>
    </source>
</reference>
<protein>
    <submittedName>
        <fullName evidence="2">DUF1634 domain-containing protein</fullName>
    </submittedName>
</protein>
<evidence type="ECO:0000256" key="1">
    <source>
        <dbReference type="SAM" id="Phobius"/>
    </source>
</evidence>
<gene>
    <name evidence="2" type="ORF">ENS19_04080</name>
</gene>
<comment type="caution">
    <text evidence="2">The sequence shown here is derived from an EMBL/GenBank/DDBJ whole genome shotgun (WGS) entry which is preliminary data.</text>
</comment>
<feature type="transmembrane region" description="Helical" evidence="1">
    <location>
        <begin position="12"/>
        <end position="32"/>
    </location>
</feature>
<feature type="transmembrane region" description="Helical" evidence="1">
    <location>
        <begin position="38"/>
        <end position="56"/>
    </location>
</feature>
<accession>A0A7C3FCJ2</accession>
<evidence type="ECO:0000313" key="2">
    <source>
        <dbReference type="EMBL" id="HFK20441.1"/>
    </source>
</evidence>
<dbReference type="AlphaFoldDB" id="A0A7C3FCJ2"/>
<feature type="transmembrane region" description="Helical" evidence="1">
    <location>
        <begin position="68"/>
        <end position="87"/>
    </location>
</feature>
<keyword evidence="1" id="KW-1133">Transmembrane helix</keyword>